<dbReference type="RefSeq" id="WP_204926568.1">
    <property type="nucleotide sequence ID" value="NZ_JAFEUC010000010.1"/>
</dbReference>
<keyword evidence="1" id="KW-0812">Transmembrane</keyword>
<sequence>MRPAGISRSSRLVSTVVAAVVLGATGFAAPASAHLSAQRDAVGVTTMSVGRLGATVAVLLGLAGVVVGGLALRRPTGAGRRGGVPAVTAGVVGMALGGLVVASADGGVGTGNGRGGGYVALVVGLLAAGLGALALARRRRVG</sequence>
<organism evidence="2 3">
    <name type="scientific">Micromonospora humida</name>
    <dbReference type="NCBI Taxonomy" id="2809018"/>
    <lineage>
        <taxon>Bacteria</taxon>
        <taxon>Bacillati</taxon>
        <taxon>Actinomycetota</taxon>
        <taxon>Actinomycetes</taxon>
        <taxon>Micromonosporales</taxon>
        <taxon>Micromonosporaceae</taxon>
        <taxon>Micromonospora</taxon>
    </lineage>
</organism>
<dbReference type="InterPro" id="IPR045770">
    <property type="entry name" value="DUF6223"/>
</dbReference>
<dbReference type="Proteomes" id="UP001518872">
    <property type="component" value="Unassembled WGS sequence"/>
</dbReference>
<keyword evidence="3" id="KW-1185">Reference proteome</keyword>
<evidence type="ECO:0008006" key="4">
    <source>
        <dbReference type="Google" id="ProtNLM"/>
    </source>
</evidence>
<accession>A0ABS2IZU7</accession>
<feature type="transmembrane region" description="Helical" evidence="1">
    <location>
        <begin position="116"/>
        <end position="136"/>
    </location>
</feature>
<proteinExistence type="predicted"/>
<protein>
    <recommendedName>
        <fullName evidence="4">Trp biosynthesis protein</fullName>
    </recommendedName>
</protein>
<dbReference type="EMBL" id="JAFEUC010000010">
    <property type="protein sequence ID" value="MBM7078689.1"/>
    <property type="molecule type" value="Genomic_DNA"/>
</dbReference>
<reference evidence="2 3" key="1">
    <citation type="submission" date="2021-02" db="EMBL/GenBank/DDBJ databases">
        <authorList>
            <person name="Ra J.-S."/>
        </authorList>
    </citation>
    <scope>NUCLEOTIDE SEQUENCE [LARGE SCALE GENOMIC DNA]</scope>
    <source>
        <strain evidence="2 3">MMS20-R1-14</strain>
    </source>
</reference>
<feature type="transmembrane region" description="Helical" evidence="1">
    <location>
        <begin position="52"/>
        <end position="72"/>
    </location>
</feature>
<evidence type="ECO:0000313" key="3">
    <source>
        <dbReference type="Proteomes" id="UP001518872"/>
    </source>
</evidence>
<gene>
    <name evidence="2" type="ORF">JQX11_20415</name>
</gene>
<evidence type="ECO:0000256" key="1">
    <source>
        <dbReference type="SAM" id="Phobius"/>
    </source>
</evidence>
<name>A0ABS2IZU7_9ACTN</name>
<keyword evidence="1" id="KW-0472">Membrane</keyword>
<dbReference type="Pfam" id="PF19733">
    <property type="entry name" value="DUF6223"/>
    <property type="match status" value="1"/>
</dbReference>
<feature type="transmembrane region" description="Helical" evidence="1">
    <location>
        <begin position="84"/>
        <end position="104"/>
    </location>
</feature>
<comment type="caution">
    <text evidence="2">The sequence shown here is derived from an EMBL/GenBank/DDBJ whole genome shotgun (WGS) entry which is preliminary data.</text>
</comment>
<evidence type="ECO:0000313" key="2">
    <source>
        <dbReference type="EMBL" id="MBM7078689.1"/>
    </source>
</evidence>
<keyword evidence="1" id="KW-1133">Transmembrane helix</keyword>